<evidence type="ECO:0000256" key="1">
    <source>
        <dbReference type="ARBA" id="ARBA00004651"/>
    </source>
</evidence>
<dbReference type="InterPro" id="IPR005495">
    <property type="entry name" value="LptG/LptF_permease"/>
</dbReference>
<keyword evidence="3 6" id="KW-0812">Transmembrane</keyword>
<evidence type="ECO:0000256" key="4">
    <source>
        <dbReference type="ARBA" id="ARBA00022989"/>
    </source>
</evidence>
<organism evidence="7 8">
    <name type="scientific">Rhodocista pekingensis</name>
    <dbReference type="NCBI Taxonomy" id="201185"/>
    <lineage>
        <taxon>Bacteria</taxon>
        <taxon>Pseudomonadati</taxon>
        <taxon>Pseudomonadota</taxon>
        <taxon>Alphaproteobacteria</taxon>
        <taxon>Rhodospirillales</taxon>
        <taxon>Azospirillaceae</taxon>
        <taxon>Rhodocista</taxon>
    </lineage>
</organism>
<dbReference type="Pfam" id="PF03739">
    <property type="entry name" value="LptF_LptG"/>
    <property type="match status" value="1"/>
</dbReference>
<reference evidence="8" key="1">
    <citation type="journal article" date="2019" name="Int. J. Syst. Evol. Microbiol.">
        <title>The Global Catalogue of Microorganisms (GCM) 10K type strain sequencing project: providing services to taxonomists for standard genome sequencing and annotation.</title>
        <authorList>
            <consortium name="The Broad Institute Genomics Platform"/>
            <consortium name="The Broad Institute Genome Sequencing Center for Infectious Disease"/>
            <person name="Wu L."/>
            <person name="Ma J."/>
        </authorList>
    </citation>
    <scope>NUCLEOTIDE SEQUENCE [LARGE SCALE GENOMIC DNA]</scope>
    <source>
        <strain evidence="8">CGMCC 1.16275</strain>
    </source>
</reference>
<protein>
    <submittedName>
        <fullName evidence="7">LptF/LptG family permease</fullName>
    </submittedName>
</protein>
<keyword evidence="4 6" id="KW-1133">Transmembrane helix</keyword>
<gene>
    <name evidence="7" type="ORF">ACFQPS_00800</name>
</gene>
<proteinExistence type="predicted"/>
<feature type="transmembrane region" description="Helical" evidence="6">
    <location>
        <begin position="355"/>
        <end position="377"/>
    </location>
</feature>
<dbReference type="PANTHER" id="PTHR33529:SF6">
    <property type="entry name" value="YJGP_YJGQ FAMILY PERMEASE"/>
    <property type="match status" value="1"/>
</dbReference>
<comment type="caution">
    <text evidence="7">The sequence shown here is derived from an EMBL/GenBank/DDBJ whole genome shotgun (WGS) entry which is preliminary data.</text>
</comment>
<keyword evidence="8" id="KW-1185">Reference proteome</keyword>
<sequence length="414" mass="46133">MTEVANSAAGMDRTRIPFGTRLIDRYILTETAKPLALSLVVVMLALLLERILRLFDLLANHGGPFQLVLRMAANLVPHYLGLALPAAFFISMFVVVARFGDENELDALQSSGLSVPRITRPFLWLGTGLMVFSVLLFGFIQPYSRYAYQAIHYAVVNAAWDATVPQSAFVDAGQGVTITADMVDPTGRNLERVFVQQLRDGEEWVTTAESGRLGVSDDRKRILLTLDNGVQVRTRPDATVEVVRFGRLTLDREFTLEAPPFRPRGGSERELTLLELWQEMHQPITLVPRATLEAEFHARLVRAVSLPLMPLLALPMGMAAKRARRGLGIALAAAILVLYHHSIQMGESLADIGRVPAALGIWVPFVVFALLCGWLFYRTQDRPGENPFAHAFDRLDAVLHGVIRLLPRRRKERP</sequence>
<dbReference type="EMBL" id="JBHTCM010000004">
    <property type="protein sequence ID" value="MFC7331687.1"/>
    <property type="molecule type" value="Genomic_DNA"/>
</dbReference>
<name>A0ABW2KNX1_9PROT</name>
<dbReference type="RefSeq" id="WP_377355614.1">
    <property type="nucleotide sequence ID" value="NZ_JBHTCM010000004.1"/>
</dbReference>
<feature type="transmembrane region" description="Helical" evidence="6">
    <location>
        <begin position="76"/>
        <end position="99"/>
    </location>
</feature>
<keyword evidence="2" id="KW-1003">Cell membrane</keyword>
<evidence type="ECO:0000256" key="6">
    <source>
        <dbReference type="SAM" id="Phobius"/>
    </source>
</evidence>
<evidence type="ECO:0000256" key="2">
    <source>
        <dbReference type="ARBA" id="ARBA00022475"/>
    </source>
</evidence>
<feature type="transmembrane region" description="Helical" evidence="6">
    <location>
        <begin position="326"/>
        <end position="343"/>
    </location>
</feature>
<comment type="subcellular location">
    <subcellularLocation>
        <location evidence="1">Cell membrane</location>
        <topology evidence="1">Multi-pass membrane protein</topology>
    </subcellularLocation>
</comment>
<keyword evidence="5 6" id="KW-0472">Membrane</keyword>
<accession>A0ABW2KNX1</accession>
<evidence type="ECO:0000313" key="8">
    <source>
        <dbReference type="Proteomes" id="UP001596456"/>
    </source>
</evidence>
<evidence type="ECO:0000256" key="5">
    <source>
        <dbReference type="ARBA" id="ARBA00023136"/>
    </source>
</evidence>
<evidence type="ECO:0000256" key="3">
    <source>
        <dbReference type="ARBA" id="ARBA00022692"/>
    </source>
</evidence>
<evidence type="ECO:0000313" key="7">
    <source>
        <dbReference type="EMBL" id="MFC7331687.1"/>
    </source>
</evidence>
<feature type="transmembrane region" description="Helical" evidence="6">
    <location>
        <begin position="122"/>
        <end position="140"/>
    </location>
</feature>
<dbReference type="PANTHER" id="PTHR33529">
    <property type="entry name" value="SLR0882 PROTEIN-RELATED"/>
    <property type="match status" value="1"/>
</dbReference>
<dbReference type="Proteomes" id="UP001596456">
    <property type="component" value="Unassembled WGS sequence"/>
</dbReference>
<feature type="transmembrane region" description="Helical" evidence="6">
    <location>
        <begin position="35"/>
        <end position="55"/>
    </location>
</feature>